<dbReference type="Proteomes" id="UP000789390">
    <property type="component" value="Unassembled WGS sequence"/>
</dbReference>
<organism evidence="1 2">
    <name type="scientific">Daphnia galeata</name>
    <dbReference type="NCBI Taxonomy" id="27404"/>
    <lineage>
        <taxon>Eukaryota</taxon>
        <taxon>Metazoa</taxon>
        <taxon>Ecdysozoa</taxon>
        <taxon>Arthropoda</taxon>
        <taxon>Crustacea</taxon>
        <taxon>Branchiopoda</taxon>
        <taxon>Diplostraca</taxon>
        <taxon>Cladocera</taxon>
        <taxon>Anomopoda</taxon>
        <taxon>Daphniidae</taxon>
        <taxon>Daphnia</taxon>
    </lineage>
</organism>
<protein>
    <submittedName>
        <fullName evidence="1">Uncharacterized protein</fullName>
    </submittedName>
</protein>
<dbReference type="AlphaFoldDB" id="A0A8J2S0K4"/>
<comment type="caution">
    <text evidence="1">The sequence shown here is derived from an EMBL/GenBank/DDBJ whole genome shotgun (WGS) entry which is preliminary data.</text>
</comment>
<name>A0A8J2S0K4_9CRUS</name>
<evidence type="ECO:0000313" key="1">
    <source>
        <dbReference type="EMBL" id="CAH0112407.1"/>
    </source>
</evidence>
<keyword evidence="2" id="KW-1185">Reference proteome</keyword>
<reference evidence="1" key="1">
    <citation type="submission" date="2021-11" db="EMBL/GenBank/DDBJ databases">
        <authorList>
            <person name="Schell T."/>
        </authorList>
    </citation>
    <scope>NUCLEOTIDE SEQUENCE</scope>
    <source>
        <strain evidence="1">M5</strain>
    </source>
</reference>
<proteinExistence type="predicted"/>
<evidence type="ECO:0000313" key="2">
    <source>
        <dbReference type="Proteomes" id="UP000789390"/>
    </source>
</evidence>
<accession>A0A8J2S0K4</accession>
<sequence>MYECIPNSNPPGLQSSVKMTERQLFAAQFSSSSFSFSKNCIFVGDQRLGWIESRWRFNSASATKSPKIRAGDVACPTTTLEIFTVFVDQSTPTTNNMSSILWPAECLDIMPMTSIWRQFIFEFNLSTPVFGNSDQLWAEIETCWETFMQNEFHVMSSTVGYLWADLLNIREQYNALKTPVFTFLLA</sequence>
<gene>
    <name evidence="1" type="ORF">DGAL_LOCUS16122</name>
</gene>
<dbReference type="EMBL" id="CAKKLH010000325">
    <property type="protein sequence ID" value="CAH0112407.1"/>
    <property type="molecule type" value="Genomic_DNA"/>
</dbReference>